<dbReference type="NCBIfam" id="NF003806">
    <property type="entry name" value="PRK05395.1-3"/>
    <property type="match status" value="1"/>
</dbReference>
<evidence type="ECO:0000256" key="5">
    <source>
        <dbReference type="ARBA" id="ARBA00011193"/>
    </source>
</evidence>
<dbReference type="InterPro" id="IPR018509">
    <property type="entry name" value="DHquinase_II_CS"/>
</dbReference>
<keyword evidence="8" id="KW-0057">Aromatic amino acid biosynthesis</keyword>
<dbReference type="GO" id="GO:0009423">
    <property type="term" value="P:chorismate biosynthetic process"/>
    <property type="evidence" value="ECO:0007669"/>
    <property type="project" value="UniProtKB-UniRule"/>
</dbReference>
<evidence type="ECO:0000313" key="13">
    <source>
        <dbReference type="EMBL" id="EFZ37932.1"/>
    </source>
</evidence>
<feature type="binding site" evidence="8 10">
    <location>
        <begin position="98"/>
        <end position="99"/>
    </location>
    <ligand>
        <name>substrate</name>
    </ligand>
</feature>
<dbReference type="CDD" id="cd00466">
    <property type="entry name" value="DHQase_II"/>
    <property type="match status" value="1"/>
</dbReference>
<evidence type="ECO:0000256" key="3">
    <source>
        <dbReference type="ARBA" id="ARBA00004902"/>
    </source>
</evidence>
<evidence type="ECO:0000256" key="4">
    <source>
        <dbReference type="ARBA" id="ARBA00011037"/>
    </source>
</evidence>
<comment type="catalytic activity">
    <reaction evidence="1 8">
        <text>3-dehydroquinate = 3-dehydroshikimate + H2O</text>
        <dbReference type="Rhea" id="RHEA:21096"/>
        <dbReference type="ChEBI" id="CHEBI:15377"/>
        <dbReference type="ChEBI" id="CHEBI:16630"/>
        <dbReference type="ChEBI" id="CHEBI:32364"/>
        <dbReference type="EC" id="4.2.1.10"/>
    </reaction>
</comment>
<evidence type="ECO:0000256" key="6">
    <source>
        <dbReference type="ARBA" id="ARBA00012060"/>
    </source>
</evidence>
<keyword evidence="7 8" id="KW-0456">Lyase</keyword>
<comment type="similarity">
    <text evidence="4 8">Belongs to the type-II 3-dehydroquinase family.</text>
</comment>
<dbReference type="RefSeq" id="WP_004368985.1">
    <property type="nucleotide sequence ID" value="NZ_GL833119.1"/>
</dbReference>
<feature type="active site" description="Proton donor" evidence="8 9">
    <location>
        <position position="97"/>
    </location>
</feature>
<comment type="function">
    <text evidence="2 8">Catalyzes a trans-dehydration via an enolate intermediate.</text>
</comment>
<dbReference type="Proteomes" id="UP000005580">
    <property type="component" value="Unassembled WGS sequence"/>
</dbReference>
<gene>
    <name evidence="8 13" type="primary">aroQ</name>
    <name evidence="13" type="ORF">HMPREF0663_10301</name>
</gene>
<evidence type="ECO:0000313" key="14">
    <source>
        <dbReference type="Proteomes" id="UP000005580"/>
    </source>
</evidence>
<dbReference type="SUPFAM" id="SSF52304">
    <property type="entry name" value="Type II 3-dehydroquinate dehydratase"/>
    <property type="match status" value="1"/>
</dbReference>
<dbReference type="HOGENOM" id="CLU_090968_2_0_10"/>
<evidence type="ECO:0000256" key="12">
    <source>
        <dbReference type="SAM" id="Phobius"/>
    </source>
</evidence>
<dbReference type="PIRSF" id="PIRSF001399">
    <property type="entry name" value="DHquinase_II"/>
    <property type="match status" value="1"/>
</dbReference>
<dbReference type="NCBIfam" id="NF003805">
    <property type="entry name" value="PRK05395.1-2"/>
    <property type="match status" value="1"/>
</dbReference>
<reference evidence="13" key="1">
    <citation type="submission" date="2011-01" db="EMBL/GenBank/DDBJ databases">
        <authorList>
            <person name="Muzny D."/>
            <person name="Qin X."/>
            <person name="Buhay C."/>
            <person name="Dugan-Rocha S."/>
            <person name="Ding Y."/>
            <person name="Chen G."/>
            <person name="Hawes A."/>
            <person name="Holder M."/>
            <person name="Jhangiani S."/>
            <person name="Johnson A."/>
            <person name="Khan Z."/>
            <person name="Li Z."/>
            <person name="Liu W."/>
            <person name="Liu X."/>
            <person name="Perez L."/>
            <person name="Shen H."/>
            <person name="Wang Q."/>
            <person name="Watt J."/>
            <person name="Xi L."/>
            <person name="Xin Y."/>
            <person name="Zhou J."/>
            <person name="Deng J."/>
            <person name="Jiang H."/>
            <person name="Liu Y."/>
            <person name="Qu J."/>
            <person name="Song X.-Z."/>
            <person name="Zhang L."/>
            <person name="Villasana D."/>
            <person name="Johnson A."/>
            <person name="Liu J."/>
            <person name="Liyanage D."/>
            <person name="Lorensuhewa L."/>
            <person name="Robinson T."/>
            <person name="Song A."/>
            <person name="Song B.-B."/>
            <person name="Dinh H."/>
            <person name="Thornton R."/>
            <person name="Coyle M."/>
            <person name="Francisco L."/>
            <person name="Jackson L."/>
            <person name="Javaid M."/>
            <person name="Korchina V."/>
            <person name="Kovar C."/>
            <person name="Mata R."/>
            <person name="Mathew T."/>
            <person name="Ngo R."/>
            <person name="Nguyen L."/>
            <person name="Nguyen N."/>
            <person name="Okwuonu G."/>
            <person name="Ongeri F."/>
            <person name="Pham C."/>
            <person name="Simmons D."/>
            <person name="Wilczek-Boney K."/>
            <person name="Hale W."/>
            <person name="Jakkamsetti A."/>
            <person name="Pham P."/>
            <person name="Ruth R."/>
            <person name="San Lucas F."/>
            <person name="Warren J."/>
            <person name="Zhang J."/>
            <person name="Zhao Z."/>
            <person name="Zhou C."/>
            <person name="Zhu D."/>
            <person name="Lee S."/>
            <person name="Bess C."/>
            <person name="Blankenburg K."/>
            <person name="Forbes L."/>
            <person name="Fu Q."/>
            <person name="Gubbala S."/>
            <person name="Hirani K."/>
            <person name="Jayaseelan J.C."/>
            <person name="Lara F."/>
            <person name="Munidasa M."/>
            <person name="Palculict T."/>
            <person name="Patil S."/>
            <person name="Pu L.-L."/>
            <person name="Saada N."/>
            <person name="Tang L."/>
            <person name="Weissenberger G."/>
            <person name="Zhu Y."/>
            <person name="Hemphill L."/>
            <person name="Shang Y."/>
            <person name="Youmans B."/>
            <person name="Ayvaz T."/>
            <person name="Ross M."/>
            <person name="Santibanez J."/>
            <person name="Aqrawi P."/>
            <person name="Gross S."/>
            <person name="Joshi V."/>
            <person name="Fowler G."/>
            <person name="Nazareth L."/>
            <person name="Reid J."/>
            <person name="Worley K."/>
            <person name="Petrosino J."/>
            <person name="Highlander S."/>
            <person name="Gibbs R."/>
        </authorList>
    </citation>
    <scope>NUCLEOTIDE SEQUENCE [LARGE SCALE GENOMIC DNA]</scope>
    <source>
        <strain evidence="13">ATCC 33269</strain>
    </source>
</reference>
<dbReference type="EC" id="4.2.1.10" evidence="6 8"/>
<dbReference type="AlphaFoldDB" id="E7RMF1"/>
<dbReference type="NCBIfam" id="NF003807">
    <property type="entry name" value="PRK05395.1-4"/>
    <property type="match status" value="1"/>
</dbReference>
<feature type="active site" description="Proton acceptor" evidence="8 9">
    <location>
        <position position="22"/>
    </location>
</feature>
<dbReference type="STRING" id="28134.SAMN05444288_0555"/>
<dbReference type="PROSITE" id="PS01029">
    <property type="entry name" value="DEHYDROQUINASE_II"/>
    <property type="match status" value="1"/>
</dbReference>
<keyword evidence="12" id="KW-1133">Transmembrane helix</keyword>
<feature type="binding site" evidence="8 10">
    <location>
        <position position="77"/>
    </location>
    <ligand>
        <name>substrate</name>
    </ligand>
</feature>
<proteinExistence type="inferred from homology"/>
<feature type="transmembrane region" description="Helical" evidence="12">
    <location>
        <begin position="113"/>
        <end position="138"/>
    </location>
</feature>
<dbReference type="GO" id="GO:0003855">
    <property type="term" value="F:3-dehydroquinate dehydratase activity"/>
    <property type="evidence" value="ECO:0007669"/>
    <property type="project" value="UniProtKB-UniRule"/>
</dbReference>
<evidence type="ECO:0000256" key="1">
    <source>
        <dbReference type="ARBA" id="ARBA00001864"/>
    </source>
</evidence>
<dbReference type="Pfam" id="PF01220">
    <property type="entry name" value="DHquinase_II"/>
    <property type="match status" value="1"/>
</dbReference>
<feature type="site" description="Transition state stabilizer" evidence="8 11">
    <location>
        <position position="17"/>
    </location>
</feature>
<feature type="binding site" evidence="8 10">
    <location>
        <position position="84"/>
    </location>
    <ligand>
        <name>substrate</name>
    </ligand>
</feature>
<dbReference type="UniPathway" id="UPA00053">
    <property type="reaction ID" value="UER00086"/>
</dbReference>
<evidence type="ECO:0000256" key="8">
    <source>
        <dbReference type="HAMAP-Rule" id="MF_00169"/>
    </source>
</evidence>
<accession>E7RMF1</accession>
<comment type="pathway">
    <text evidence="3 8">Metabolic intermediate biosynthesis; chorismate biosynthesis; chorismate from D-erythrose 4-phosphate and phosphoenolpyruvate: step 3/7.</text>
</comment>
<evidence type="ECO:0000256" key="9">
    <source>
        <dbReference type="PIRSR" id="PIRSR001399-1"/>
    </source>
</evidence>
<dbReference type="PANTHER" id="PTHR21272:SF3">
    <property type="entry name" value="CATABOLIC 3-DEHYDROQUINASE"/>
    <property type="match status" value="1"/>
</dbReference>
<evidence type="ECO:0000256" key="2">
    <source>
        <dbReference type="ARBA" id="ARBA00003924"/>
    </source>
</evidence>
<dbReference type="GO" id="GO:0008652">
    <property type="term" value="P:amino acid biosynthetic process"/>
    <property type="evidence" value="ECO:0007669"/>
    <property type="project" value="UniProtKB-KW"/>
</dbReference>
<dbReference type="GO" id="GO:0009073">
    <property type="term" value="P:aromatic amino acid family biosynthetic process"/>
    <property type="evidence" value="ECO:0007669"/>
    <property type="project" value="UniProtKB-KW"/>
</dbReference>
<comment type="caution">
    <text evidence="13">The sequence shown here is derived from an EMBL/GenBank/DDBJ whole genome shotgun (WGS) entry which is preliminary data.</text>
</comment>
<evidence type="ECO:0000256" key="11">
    <source>
        <dbReference type="PIRSR" id="PIRSR001399-3"/>
    </source>
</evidence>
<dbReference type="GO" id="GO:0019631">
    <property type="term" value="P:quinate catabolic process"/>
    <property type="evidence" value="ECO:0007669"/>
    <property type="project" value="TreeGrafter"/>
</dbReference>
<feature type="binding site" evidence="8 10">
    <location>
        <position position="108"/>
    </location>
    <ligand>
        <name>substrate</name>
    </ligand>
</feature>
<keyword evidence="14" id="KW-1185">Reference proteome</keyword>
<feature type="binding site" evidence="8 10">
    <location>
        <position position="71"/>
    </location>
    <ligand>
        <name>substrate</name>
    </ligand>
</feature>
<keyword evidence="12" id="KW-0472">Membrane</keyword>
<comment type="subunit">
    <text evidence="5 8">Homododecamer.</text>
</comment>
<dbReference type="EMBL" id="AEPE02000002">
    <property type="protein sequence ID" value="EFZ37932.1"/>
    <property type="molecule type" value="Genomic_DNA"/>
</dbReference>
<keyword evidence="12" id="KW-0812">Transmembrane</keyword>
<keyword evidence="8" id="KW-0028">Amino-acid biosynthesis</keyword>
<organism evidence="13 14">
    <name type="scientific">Hoylesella oralis ATCC 33269</name>
    <dbReference type="NCBI Taxonomy" id="873533"/>
    <lineage>
        <taxon>Bacteria</taxon>
        <taxon>Pseudomonadati</taxon>
        <taxon>Bacteroidota</taxon>
        <taxon>Bacteroidia</taxon>
        <taxon>Bacteroidales</taxon>
        <taxon>Prevotellaceae</taxon>
        <taxon>Hoylesella</taxon>
    </lineage>
</organism>
<evidence type="ECO:0000256" key="10">
    <source>
        <dbReference type="PIRSR" id="PIRSR001399-2"/>
    </source>
</evidence>
<sequence length="147" mass="16078">MKIQIINGPNLNLLGTREPDIYGNSSFDAFLPELRAQYPDVEIEYYQSNIEGELIDRMQEVGFTADGIVLNAGAYTHTSIALHDCILSLACPVVEVHISNVHKREEFRRKSMIASACIGIIAGFGLHSYSLAIAGLLARNEPSADNG</sequence>
<dbReference type="InterPro" id="IPR001874">
    <property type="entry name" value="DHquinase_II"/>
</dbReference>
<dbReference type="NCBIfam" id="TIGR01088">
    <property type="entry name" value="aroQ"/>
    <property type="match status" value="1"/>
</dbReference>
<evidence type="ECO:0000256" key="7">
    <source>
        <dbReference type="ARBA" id="ARBA00023239"/>
    </source>
</evidence>
<protein>
    <recommendedName>
        <fullName evidence="6 8">3-dehydroquinate dehydratase</fullName>
        <shortName evidence="8">3-dehydroquinase</shortName>
        <ecNumber evidence="6 8">4.2.1.10</ecNumber>
    </recommendedName>
    <alternativeName>
        <fullName evidence="8">Type II DHQase</fullName>
    </alternativeName>
</protein>
<dbReference type="HAMAP" id="MF_00169">
    <property type="entry name" value="AroQ"/>
    <property type="match status" value="1"/>
</dbReference>
<dbReference type="InterPro" id="IPR036441">
    <property type="entry name" value="DHquinase_II_sf"/>
</dbReference>
<dbReference type="Gene3D" id="3.40.50.9100">
    <property type="entry name" value="Dehydroquinase, class II"/>
    <property type="match status" value="1"/>
</dbReference>
<dbReference type="eggNOG" id="COG0757">
    <property type="taxonomic scope" value="Bacteria"/>
</dbReference>
<dbReference type="PANTHER" id="PTHR21272">
    <property type="entry name" value="CATABOLIC 3-DEHYDROQUINASE"/>
    <property type="match status" value="1"/>
</dbReference>
<name>E7RMF1_9BACT</name>